<proteinExistence type="predicted"/>
<sequence>MEKASVQIRGRSSYVRVTLIPTLDMFAPITNTWPRFGMDDIIVVRAIVPLSQGEVMEVILDLAVPHQQPWWVRRDVALQKKLIPTIPRFPHKATVVEVVTAKGAAAIEGKRGSEEGLRSVVDGRLTMTGAMKLQPDDGPRSSVSIGSGFVRCSEISPEFVRRFIEGIGKLAENMLGDCKKKTIGLAARIPEAVGLAGVRS</sequence>
<gene>
    <name evidence="1" type="ORF">B296_00009249</name>
</gene>
<evidence type="ECO:0000313" key="2">
    <source>
        <dbReference type="Proteomes" id="UP000287651"/>
    </source>
</evidence>
<accession>A0A426YUH3</accession>
<evidence type="ECO:0000313" key="1">
    <source>
        <dbReference type="EMBL" id="RRT55387.1"/>
    </source>
</evidence>
<organism evidence="1 2">
    <name type="scientific">Ensete ventricosum</name>
    <name type="common">Abyssinian banana</name>
    <name type="synonym">Musa ensete</name>
    <dbReference type="NCBI Taxonomy" id="4639"/>
    <lineage>
        <taxon>Eukaryota</taxon>
        <taxon>Viridiplantae</taxon>
        <taxon>Streptophyta</taxon>
        <taxon>Embryophyta</taxon>
        <taxon>Tracheophyta</taxon>
        <taxon>Spermatophyta</taxon>
        <taxon>Magnoliopsida</taxon>
        <taxon>Liliopsida</taxon>
        <taxon>Zingiberales</taxon>
        <taxon>Musaceae</taxon>
        <taxon>Ensete</taxon>
    </lineage>
</organism>
<protein>
    <submittedName>
        <fullName evidence="1">Uncharacterized protein</fullName>
    </submittedName>
</protein>
<dbReference type="Proteomes" id="UP000287651">
    <property type="component" value="Unassembled WGS sequence"/>
</dbReference>
<name>A0A426YUH3_ENSVE</name>
<dbReference type="AlphaFoldDB" id="A0A426YUH3"/>
<reference evidence="1 2" key="1">
    <citation type="journal article" date="2014" name="Agronomy (Basel)">
        <title>A Draft Genome Sequence for Ensete ventricosum, the Drought-Tolerant Tree Against Hunger.</title>
        <authorList>
            <person name="Harrison J."/>
            <person name="Moore K.A."/>
            <person name="Paszkiewicz K."/>
            <person name="Jones T."/>
            <person name="Grant M."/>
            <person name="Ambacheew D."/>
            <person name="Muzemil S."/>
            <person name="Studholme D.J."/>
        </authorList>
    </citation>
    <scope>NUCLEOTIDE SEQUENCE [LARGE SCALE GENOMIC DNA]</scope>
</reference>
<comment type="caution">
    <text evidence="1">The sequence shown here is derived from an EMBL/GenBank/DDBJ whole genome shotgun (WGS) entry which is preliminary data.</text>
</comment>
<dbReference type="EMBL" id="AMZH03010113">
    <property type="protein sequence ID" value="RRT55387.1"/>
    <property type="molecule type" value="Genomic_DNA"/>
</dbReference>